<reference evidence="1 2" key="1">
    <citation type="submission" date="2014-01" db="EMBL/GenBank/DDBJ databases">
        <title>Comparative genomics of Fusobacterium necrophorum wild isolates.</title>
        <authorList>
            <person name="Kittichotirat W."/>
            <person name="Bumgarner R.E."/>
            <person name="Lawrence P."/>
        </authorList>
    </citation>
    <scope>NUCLEOTIDE SEQUENCE [LARGE SCALE GENOMIC DNA]</scope>
    <source>
        <strain evidence="1 2">DJ-2</strain>
    </source>
</reference>
<proteinExistence type="predicted"/>
<dbReference type="AlphaFoldDB" id="A0AB73C243"/>
<sequence>MTHGTETISIEHNRRKNLLKEILRRGECGQFLGQYFYIIPRLCLYS</sequence>
<evidence type="ECO:0000313" key="2">
    <source>
        <dbReference type="Proteomes" id="UP000027058"/>
    </source>
</evidence>
<dbReference type="EMBL" id="JAAH01000095">
    <property type="protein sequence ID" value="KDE71697.1"/>
    <property type="molecule type" value="Genomic_DNA"/>
</dbReference>
<comment type="caution">
    <text evidence="1">The sequence shown here is derived from an EMBL/GenBank/DDBJ whole genome shotgun (WGS) entry which is preliminary data.</text>
</comment>
<evidence type="ECO:0000313" key="1">
    <source>
        <dbReference type="EMBL" id="KDE71697.1"/>
    </source>
</evidence>
<protein>
    <submittedName>
        <fullName evidence="1">Uncharacterized protein</fullName>
    </submittedName>
</protein>
<name>A0AB73C243_9FUSO</name>
<gene>
    <name evidence="1" type="ORF">FUSO8_07915</name>
</gene>
<organism evidence="1 2">
    <name type="scientific">Fusobacterium necrophorum DJ-2</name>
    <dbReference type="NCBI Taxonomy" id="1441737"/>
    <lineage>
        <taxon>Bacteria</taxon>
        <taxon>Fusobacteriati</taxon>
        <taxon>Fusobacteriota</taxon>
        <taxon>Fusobacteriia</taxon>
        <taxon>Fusobacteriales</taxon>
        <taxon>Fusobacteriaceae</taxon>
        <taxon>Fusobacterium</taxon>
    </lineage>
</organism>
<dbReference type="Proteomes" id="UP000027058">
    <property type="component" value="Unassembled WGS sequence"/>
</dbReference>
<accession>A0AB73C243</accession>